<dbReference type="KEGG" id="pcm:AY601_3889"/>
<keyword evidence="3" id="KW-1185">Reference proteome</keyword>
<organism evidence="2 3">
    <name type="scientific">Pedobacter cryoconitis</name>
    <dbReference type="NCBI Taxonomy" id="188932"/>
    <lineage>
        <taxon>Bacteria</taxon>
        <taxon>Pseudomonadati</taxon>
        <taxon>Bacteroidota</taxon>
        <taxon>Sphingobacteriia</taxon>
        <taxon>Sphingobacteriales</taxon>
        <taxon>Sphingobacteriaceae</taxon>
        <taxon>Pedobacter</taxon>
    </lineage>
</organism>
<dbReference type="PATRIC" id="fig|188932.3.peg.4039"/>
<dbReference type="EMBL" id="CP014504">
    <property type="protein sequence ID" value="AMQ00745.1"/>
    <property type="molecule type" value="Genomic_DNA"/>
</dbReference>
<protein>
    <submittedName>
        <fullName evidence="2">Lysophospholipase</fullName>
    </submittedName>
</protein>
<gene>
    <name evidence="2" type="ORF">AY601_3889</name>
</gene>
<reference evidence="2 3" key="1">
    <citation type="submission" date="2016-03" db="EMBL/GenBank/DDBJ databases">
        <title>Complete genome sequence of Pedobacter cryoconitis PAMC 27485.</title>
        <authorList>
            <person name="Lee J."/>
            <person name="Kim O.-S."/>
        </authorList>
    </citation>
    <scope>NUCLEOTIDE SEQUENCE [LARGE SCALE GENOMIC DNA]</scope>
    <source>
        <strain evidence="2 3">PAMC 27485</strain>
    </source>
</reference>
<feature type="domain" description="SGNH hydrolase-type esterase" evidence="1">
    <location>
        <begin position="42"/>
        <end position="222"/>
    </location>
</feature>
<dbReference type="Proteomes" id="UP000071561">
    <property type="component" value="Chromosome"/>
</dbReference>
<evidence type="ECO:0000259" key="1">
    <source>
        <dbReference type="Pfam" id="PF13472"/>
    </source>
</evidence>
<evidence type="ECO:0000313" key="2">
    <source>
        <dbReference type="EMBL" id="AMQ00745.1"/>
    </source>
</evidence>
<dbReference type="OrthoDB" id="158267at2"/>
<evidence type="ECO:0000313" key="3">
    <source>
        <dbReference type="Proteomes" id="UP000071561"/>
    </source>
</evidence>
<dbReference type="InterPro" id="IPR013830">
    <property type="entry name" value="SGNH_hydro"/>
</dbReference>
<dbReference type="Gene3D" id="3.40.50.1110">
    <property type="entry name" value="SGNH hydrolase"/>
    <property type="match status" value="1"/>
</dbReference>
<dbReference type="Pfam" id="PF13472">
    <property type="entry name" value="Lipase_GDSL_2"/>
    <property type="match status" value="1"/>
</dbReference>
<dbReference type="AlphaFoldDB" id="A0A127VHB5"/>
<name>A0A127VHB5_9SPHI</name>
<dbReference type="GO" id="GO:0016788">
    <property type="term" value="F:hydrolase activity, acting on ester bonds"/>
    <property type="evidence" value="ECO:0007669"/>
    <property type="project" value="UniProtKB-ARBA"/>
</dbReference>
<dbReference type="CDD" id="cd01832">
    <property type="entry name" value="SGNH_hydrolase_like_1"/>
    <property type="match status" value="1"/>
</dbReference>
<dbReference type="PROSITE" id="PS51257">
    <property type="entry name" value="PROKAR_LIPOPROTEIN"/>
    <property type="match status" value="1"/>
</dbReference>
<dbReference type="SUPFAM" id="SSF52266">
    <property type="entry name" value="SGNH hydrolase"/>
    <property type="match status" value="1"/>
</dbReference>
<sequence length="237" mass="25528">MKLTTIAILMLFMLGCGKNSINGMNKTDIPQIDPPTELTYLALGDSYTIGEAVNQAESFPYQLRENLNGQSLHFSAPKIVATTGWTAGELITGIKGETFLPEYDLVTLLIGVNDQYRGYAIAAYRKEFIALLKTAVAFAGGNAAHVFVVSIPDWGVTPYGAQSGRDVKVIANEIDAFNAVNKEESLKAGISYTDITPGSRNAATNTALVASDGLHPSGKMYKEWADRLSPSIIKAFN</sequence>
<accession>A0A127VHB5</accession>
<proteinExistence type="predicted"/>
<dbReference type="InterPro" id="IPR036514">
    <property type="entry name" value="SGNH_hydro_sf"/>
</dbReference>